<dbReference type="EMBL" id="JANEYG010000147">
    <property type="protein sequence ID" value="KAJ8912094.1"/>
    <property type="molecule type" value="Genomic_DNA"/>
</dbReference>
<evidence type="ECO:0008006" key="3">
    <source>
        <dbReference type="Google" id="ProtNLM"/>
    </source>
</evidence>
<protein>
    <recommendedName>
        <fullName evidence="3">Tyr recombinase domain-containing protein</fullName>
    </recommendedName>
</protein>
<organism evidence="1 2">
    <name type="scientific">Exocentrus adspersus</name>
    <dbReference type="NCBI Taxonomy" id="1586481"/>
    <lineage>
        <taxon>Eukaryota</taxon>
        <taxon>Metazoa</taxon>
        <taxon>Ecdysozoa</taxon>
        <taxon>Arthropoda</taxon>
        <taxon>Hexapoda</taxon>
        <taxon>Insecta</taxon>
        <taxon>Pterygota</taxon>
        <taxon>Neoptera</taxon>
        <taxon>Endopterygota</taxon>
        <taxon>Coleoptera</taxon>
        <taxon>Polyphaga</taxon>
        <taxon>Cucujiformia</taxon>
        <taxon>Chrysomeloidea</taxon>
        <taxon>Cerambycidae</taxon>
        <taxon>Lamiinae</taxon>
        <taxon>Acanthocinini</taxon>
        <taxon>Exocentrus</taxon>
    </lineage>
</organism>
<gene>
    <name evidence="1" type="ORF">NQ315_012843</name>
</gene>
<dbReference type="Proteomes" id="UP001159042">
    <property type="component" value="Unassembled WGS sequence"/>
</dbReference>
<name>A0AAV8VDC4_9CUCU</name>
<comment type="caution">
    <text evidence="1">The sequence shown here is derived from an EMBL/GenBank/DDBJ whole genome shotgun (WGS) entry which is preliminary data.</text>
</comment>
<sequence>MAFKEPSRNIFSFRLDYLYRCASKDFFIKYVDLKPEHNFLFGMRKVNVLFKPLEKNFGKIHKKWQNLNLPNSTLYTGHCFRRTSASLLADSGASYLERSISFRIHRES</sequence>
<evidence type="ECO:0000313" key="2">
    <source>
        <dbReference type="Proteomes" id="UP001159042"/>
    </source>
</evidence>
<keyword evidence="2" id="KW-1185">Reference proteome</keyword>
<reference evidence="1 2" key="1">
    <citation type="journal article" date="2023" name="Insect Mol. Biol.">
        <title>Genome sequencing provides insights into the evolution of gene families encoding plant cell wall-degrading enzymes in longhorned beetles.</title>
        <authorList>
            <person name="Shin N.R."/>
            <person name="Okamura Y."/>
            <person name="Kirsch R."/>
            <person name="Pauchet Y."/>
        </authorList>
    </citation>
    <scope>NUCLEOTIDE SEQUENCE [LARGE SCALE GENOMIC DNA]</scope>
    <source>
        <strain evidence="1">EAD_L_NR</strain>
    </source>
</reference>
<proteinExistence type="predicted"/>
<dbReference type="AlphaFoldDB" id="A0AAV8VDC4"/>
<accession>A0AAV8VDC4</accession>
<evidence type="ECO:0000313" key="1">
    <source>
        <dbReference type="EMBL" id="KAJ8912094.1"/>
    </source>
</evidence>